<dbReference type="InterPro" id="IPR050790">
    <property type="entry name" value="ExbB/TolQ_transport"/>
</dbReference>
<dbReference type="OrthoDB" id="4045at2"/>
<dbReference type="Pfam" id="PF01618">
    <property type="entry name" value="MotA_ExbB"/>
    <property type="match status" value="1"/>
</dbReference>
<feature type="transmembrane region" description="Helical" evidence="9">
    <location>
        <begin position="106"/>
        <end position="126"/>
    </location>
</feature>
<keyword evidence="7 9" id="KW-0472">Membrane</keyword>
<dbReference type="AlphaFoldDB" id="Q1PWB7"/>
<evidence type="ECO:0000256" key="8">
    <source>
        <dbReference type="RuleBase" id="RU004057"/>
    </source>
</evidence>
<keyword evidence="2 8" id="KW-0813">Transport</keyword>
<dbReference type="GO" id="GO:0017038">
    <property type="term" value="P:protein import"/>
    <property type="evidence" value="ECO:0007669"/>
    <property type="project" value="TreeGrafter"/>
</dbReference>
<dbReference type="Proteomes" id="UP000501926">
    <property type="component" value="Chromosome"/>
</dbReference>
<sequence length="201" mass="22444">MEWLLGAGPIMIPLLVCSVFSLAIIMERAINLRKNKILKPEIIQTIEAIKSPRDIPFAISKCEVIEGPFSNLLRRILSNNHLSREEKFIDIQAMGRQETRVLEKRLWLLEVITAIAPLLGLLGTVLGLEDIFAIISELGLGHAKAFAGGLAVAIRTTVFGLCIAIPSLVAYNYFDRKVDGYVREIEEYSLTILNKLYPPEV</sequence>
<evidence type="ECO:0000256" key="3">
    <source>
        <dbReference type="ARBA" id="ARBA00022475"/>
    </source>
</evidence>
<evidence type="ECO:0000313" key="12">
    <source>
        <dbReference type="EMBL" id="QII13994.1"/>
    </source>
</evidence>
<reference evidence="12 15" key="5">
    <citation type="submission" date="2020-02" db="EMBL/GenBank/DDBJ databases">
        <title>Newly sequenced genome of strain CSTR1 showed variability in Candidatus Kuenenia stuttgartiensis genomes.</title>
        <authorList>
            <person name="Ding C."/>
            <person name="Adrian L."/>
        </authorList>
    </citation>
    <scope>NUCLEOTIDE SEQUENCE [LARGE SCALE GENOMIC DNA]</scope>
    <source>
        <strain evidence="12 15">CSTR1</strain>
    </source>
</reference>
<evidence type="ECO:0000313" key="15">
    <source>
        <dbReference type="Proteomes" id="UP000501926"/>
    </source>
</evidence>
<feature type="transmembrane region" description="Helical" evidence="9">
    <location>
        <begin position="6"/>
        <end position="26"/>
    </location>
</feature>
<evidence type="ECO:0000256" key="5">
    <source>
        <dbReference type="ARBA" id="ARBA00022927"/>
    </source>
</evidence>
<evidence type="ECO:0000313" key="14">
    <source>
        <dbReference type="Proteomes" id="UP000221734"/>
    </source>
</evidence>
<evidence type="ECO:0000256" key="7">
    <source>
        <dbReference type="ARBA" id="ARBA00023136"/>
    </source>
</evidence>
<accession>Q1PWB7</accession>
<comment type="similarity">
    <text evidence="8">Belongs to the exbB/tolQ family.</text>
</comment>
<keyword evidence="14" id="KW-1185">Reference proteome</keyword>
<evidence type="ECO:0000256" key="4">
    <source>
        <dbReference type="ARBA" id="ARBA00022692"/>
    </source>
</evidence>
<dbReference type="EMBL" id="CP049055">
    <property type="protein sequence ID" value="QII13994.1"/>
    <property type="molecule type" value="Genomic_DNA"/>
</dbReference>
<dbReference type="RefSeq" id="WP_157820565.1">
    <property type="nucleotide sequence ID" value="NZ_OCTL01000103.1"/>
</dbReference>
<keyword evidence="6 9" id="KW-1133">Transmembrane helix</keyword>
<dbReference type="PANTHER" id="PTHR30625:SF15">
    <property type="entry name" value="BIOPOLYMER TRANSPORT PROTEIN EXBB"/>
    <property type="match status" value="1"/>
</dbReference>
<proteinExistence type="inferred from homology"/>
<evidence type="ECO:0000313" key="11">
    <source>
        <dbReference type="EMBL" id="CAJ71525.1"/>
    </source>
</evidence>
<dbReference type="EMBL" id="LT934425">
    <property type="protein sequence ID" value="SOH04926.1"/>
    <property type="molecule type" value="Genomic_DNA"/>
</dbReference>
<evidence type="ECO:0000259" key="10">
    <source>
        <dbReference type="Pfam" id="PF01618"/>
    </source>
</evidence>
<keyword evidence="3" id="KW-1003">Cell membrane</keyword>
<evidence type="ECO:0000313" key="13">
    <source>
        <dbReference type="EMBL" id="SOH04926.1"/>
    </source>
</evidence>
<feature type="domain" description="MotA/TolQ/ExbB proton channel" evidence="10">
    <location>
        <begin position="90"/>
        <end position="186"/>
    </location>
</feature>
<dbReference type="EMBL" id="CT573073">
    <property type="protein sequence ID" value="CAJ71525.1"/>
    <property type="molecule type" value="Genomic_DNA"/>
</dbReference>
<dbReference type="InterPro" id="IPR002898">
    <property type="entry name" value="MotA_ExbB_proton_chnl"/>
</dbReference>
<evidence type="ECO:0000256" key="9">
    <source>
        <dbReference type="SAM" id="Phobius"/>
    </source>
</evidence>
<evidence type="ECO:0000256" key="2">
    <source>
        <dbReference type="ARBA" id="ARBA00022448"/>
    </source>
</evidence>
<dbReference type="KEGG" id="kst:KSMBR1_2439"/>
<comment type="subcellular location">
    <subcellularLocation>
        <location evidence="1">Cell membrane</location>
        <topology evidence="1">Multi-pass membrane protein</topology>
    </subcellularLocation>
    <subcellularLocation>
        <location evidence="8">Membrane</location>
        <topology evidence="8">Multi-pass membrane protein</topology>
    </subcellularLocation>
</comment>
<dbReference type="PANTHER" id="PTHR30625">
    <property type="entry name" value="PROTEIN TOLQ"/>
    <property type="match status" value="1"/>
</dbReference>
<evidence type="ECO:0000256" key="1">
    <source>
        <dbReference type="ARBA" id="ARBA00004651"/>
    </source>
</evidence>
<name>Q1PWB7_KUEST</name>
<keyword evidence="4 9" id="KW-0812">Transmembrane</keyword>
<dbReference type="Proteomes" id="UP000221734">
    <property type="component" value="Chromosome Kuenenia_stuttgartiensis_MBR1"/>
</dbReference>
<reference evidence="13" key="3">
    <citation type="submission" date="2017-10" db="EMBL/GenBank/DDBJ databases">
        <authorList>
            <person name="Banno H."/>
            <person name="Chua N.-H."/>
        </authorList>
    </citation>
    <scope>NUCLEOTIDE SEQUENCE [LARGE SCALE GENOMIC DNA]</scope>
    <source>
        <strain evidence="13">Kuenenia_mbr1_ru-nijmegen</strain>
    </source>
</reference>
<reference evidence="11" key="2">
    <citation type="submission" date="2006-01" db="EMBL/GenBank/DDBJ databases">
        <authorList>
            <person name="Genoscope"/>
        </authorList>
    </citation>
    <scope>NUCLEOTIDE SEQUENCE</scope>
</reference>
<gene>
    <name evidence="11" type="primary">exbB</name>
    <name evidence="12" type="ORF">KsCSTR_46150</name>
    <name evidence="13" type="ORF">KSMBR1_2439</name>
    <name evidence="11" type="ORF">kustc0780</name>
</gene>
<protein>
    <submittedName>
        <fullName evidence="12">MotA/TolQ/ExbB proton channel family protein</fullName>
    </submittedName>
    <submittedName>
        <fullName evidence="11">Similar to biopolymer transport ExbB peptide</fullName>
    </submittedName>
</protein>
<organism evidence="11">
    <name type="scientific">Kuenenia stuttgartiensis</name>
    <dbReference type="NCBI Taxonomy" id="174633"/>
    <lineage>
        <taxon>Bacteria</taxon>
        <taxon>Pseudomonadati</taxon>
        <taxon>Planctomycetota</taxon>
        <taxon>Candidatus Brocadiia</taxon>
        <taxon>Candidatus Brocadiales</taxon>
        <taxon>Candidatus Brocadiaceae</taxon>
        <taxon>Candidatus Kuenenia</taxon>
    </lineage>
</organism>
<reference evidence="11" key="1">
    <citation type="journal article" date="2006" name="Nature">
        <title>Deciphering the evolution and metabolism of an anammox bacterium from a community genome.</title>
        <authorList>
            <person name="Strous M."/>
            <person name="Pelletier E."/>
            <person name="Mangenot S."/>
            <person name="Rattei T."/>
            <person name="Lehner A."/>
            <person name="Taylor M.W."/>
            <person name="Horn M."/>
            <person name="Daims H."/>
            <person name="Bartol-Mavel D."/>
            <person name="Wincker P."/>
            <person name="Barbe V."/>
            <person name="Fonknechten N."/>
            <person name="Vallenet D."/>
            <person name="Segurens B."/>
            <person name="Schenowitz-Truong C."/>
            <person name="Medigue C."/>
            <person name="Collingro A."/>
            <person name="Snel B."/>
            <person name="Dutilh B.E."/>
            <person name="OpDenCamp H.J.M."/>
            <person name="vanDerDrift C."/>
            <person name="Cirpus I."/>
            <person name="vanDePas-Schoonen K.T."/>
            <person name="Harhangi H.R."/>
            <person name="vanNiftrik L."/>
            <person name="Schmid M."/>
            <person name="Keltjens J."/>
            <person name="vanDeVossenberg J."/>
            <person name="Kartal B."/>
            <person name="Meier H."/>
            <person name="Frishman D."/>
            <person name="Huynen M.A."/>
            <person name="Mewes H."/>
            <person name="Weissenbach J."/>
            <person name="Jetten M.S.M."/>
            <person name="Wagner M."/>
            <person name="LePaslier D."/>
        </authorList>
    </citation>
    <scope>NUCLEOTIDE SEQUENCE</scope>
</reference>
<evidence type="ECO:0000256" key="6">
    <source>
        <dbReference type="ARBA" id="ARBA00022989"/>
    </source>
</evidence>
<dbReference type="GO" id="GO:0005886">
    <property type="term" value="C:plasma membrane"/>
    <property type="evidence" value="ECO:0007669"/>
    <property type="project" value="UniProtKB-SubCell"/>
</dbReference>
<keyword evidence="5 8" id="KW-0653">Protein transport</keyword>
<reference evidence="14" key="4">
    <citation type="submission" date="2017-10" db="EMBL/GenBank/DDBJ databases">
        <authorList>
            <person name="Frank J."/>
        </authorList>
    </citation>
    <scope>NUCLEOTIDE SEQUENCE [LARGE SCALE GENOMIC DNA]</scope>
</reference>
<feature type="transmembrane region" description="Helical" evidence="9">
    <location>
        <begin position="146"/>
        <end position="174"/>
    </location>
</feature>